<dbReference type="Gene3D" id="3.20.20.140">
    <property type="entry name" value="Metal-dependent hydrolases"/>
    <property type="match status" value="1"/>
</dbReference>
<proteinExistence type="predicted"/>
<name>A0A3P4B103_9BURK</name>
<dbReference type="Proteomes" id="UP000277294">
    <property type="component" value="Unassembled WGS sequence"/>
</dbReference>
<dbReference type="InterPro" id="IPR006680">
    <property type="entry name" value="Amidohydro-rel"/>
</dbReference>
<dbReference type="InterPro" id="IPR052358">
    <property type="entry name" value="Aro_Compnd_Degr_Hydrolases"/>
</dbReference>
<organism evidence="3 4">
    <name type="scientific">Pigmentiphaga humi</name>
    <dbReference type="NCBI Taxonomy" id="2478468"/>
    <lineage>
        <taxon>Bacteria</taxon>
        <taxon>Pseudomonadati</taxon>
        <taxon>Pseudomonadota</taxon>
        <taxon>Betaproteobacteria</taxon>
        <taxon>Burkholderiales</taxon>
        <taxon>Alcaligenaceae</taxon>
        <taxon>Pigmentiphaga</taxon>
    </lineage>
</organism>
<dbReference type="EC" id="3.1.1.57" evidence="3"/>
<evidence type="ECO:0000313" key="3">
    <source>
        <dbReference type="EMBL" id="VCU69236.1"/>
    </source>
</evidence>
<dbReference type="EMBL" id="UWPJ01000012">
    <property type="protein sequence ID" value="VCU69236.1"/>
    <property type="molecule type" value="Genomic_DNA"/>
</dbReference>
<reference evidence="3 4" key="1">
    <citation type="submission" date="2018-10" db="EMBL/GenBank/DDBJ databases">
        <authorList>
            <person name="Criscuolo A."/>
        </authorList>
    </citation>
    <scope>NUCLEOTIDE SEQUENCE [LARGE SCALE GENOMIC DNA]</scope>
    <source>
        <strain evidence="3">DnA1</strain>
    </source>
</reference>
<dbReference type="OrthoDB" id="9787654at2"/>
<evidence type="ECO:0000256" key="1">
    <source>
        <dbReference type="SAM" id="MobiDB-lite"/>
    </source>
</evidence>
<dbReference type="GO" id="GO:0047554">
    <property type="term" value="F:2-pyrone-4,6-dicarboxylate lactonase activity"/>
    <property type="evidence" value="ECO:0007669"/>
    <property type="project" value="UniProtKB-EC"/>
</dbReference>
<dbReference type="PANTHER" id="PTHR35563:SF2">
    <property type="entry name" value="BARREL METAL-DEPENDENT HYDROLASE, PUTATIVE (AFU_ORTHOLOGUE AFUA_1G16240)-RELATED"/>
    <property type="match status" value="1"/>
</dbReference>
<dbReference type="SUPFAM" id="SSF51556">
    <property type="entry name" value="Metallo-dependent hydrolases"/>
    <property type="match status" value="1"/>
</dbReference>
<gene>
    <name evidence="3" type="primary">ligI_2</name>
    <name evidence="3" type="ORF">PIGHUM_01296</name>
</gene>
<dbReference type="PANTHER" id="PTHR35563">
    <property type="entry name" value="BARREL METAL-DEPENDENT HYDROLASE, PUTATIVE (AFU_ORTHOLOGUE AFUA_1G16240)-RELATED"/>
    <property type="match status" value="1"/>
</dbReference>
<dbReference type="RefSeq" id="WP_160142186.1">
    <property type="nucleotide sequence ID" value="NZ_UWPJ01000012.1"/>
</dbReference>
<dbReference type="AlphaFoldDB" id="A0A3P4B103"/>
<accession>A0A3P4B103</accession>
<keyword evidence="4" id="KW-1185">Reference proteome</keyword>
<dbReference type="InterPro" id="IPR032466">
    <property type="entry name" value="Metal_Hydrolase"/>
</dbReference>
<evidence type="ECO:0000259" key="2">
    <source>
        <dbReference type="Pfam" id="PF04909"/>
    </source>
</evidence>
<feature type="domain" description="Amidohydrolase-related" evidence="2">
    <location>
        <begin position="23"/>
        <end position="290"/>
    </location>
</feature>
<feature type="region of interest" description="Disordered" evidence="1">
    <location>
        <begin position="1"/>
        <end position="22"/>
    </location>
</feature>
<evidence type="ECO:0000313" key="4">
    <source>
        <dbReference type="Proteomes" id="UP000277294"/>
    </source>
</evidence>
<keyword evidence="3" id="KW-0378">Hydrolase</keyword>
<sequence>MAEKETFVRDTRPPRPKAPPGSWDCQVHVYGDPARFPPRAQSAYAPPRAYFEDVHRMASTLGMGYVSIVQASVYGADHSALLDALSRGDGGVYEGVTYRGIAIVNDDVSDKELLRLHEAGVRGARFNFWRRLNVTPTVPEFLRSIERISQFGWHARVHVTEPELLELQPVFAAAKGTFVIDHMGHLPFADGLQQPGARAILDLLRRENWWVMLSHGDRSSATEHPWDDAIPFTRAYFEAARDRSVWATDWPHPEYPKTPVNDAELVELMHRCLPDAREMEAVFVTNPKRLHGEPA</sequence>
<dbReference type="Pfam" id="PF04909">
    <property type="entry name" value="Amidohydro_2"/>
    <property type="match status" value="1"/>
</dbReference>
<protein>
    <submittedName>
        <fullName evidence="3">2-pyrone-4,6-dicarbaxylate hydrolase</fullName>
        <ecNumber evidence="3">3.1.1.57</ecNumber>
    </submittedName>
</protein>
<feature type="compositionally biased region" description="Basic and acidic residues" evidence="1">
    <location>
        <begin position="1"/>
        <end position="13"/>
    </location>
</feature>